<evidence type="ECO:0000256" key="2">
    <source>
        <dbReference type="ARBA" id="ARBA00022692"/>
    </source>
</evidence>
<reference evidence="7 9" key="2">
    <citation type="journal article" date="2013" name="Nature">
        <title>Insights into bilaterian evolution from three spiralian genomes.</title>
        <authorList>
            <person name="Simakov O."/>
            <person name="Marletaz F."/>
            <person name="Cho S.J."/>
            <person name="Edsinger-Gonzales E."/>
            <person name="Havlak P."/>
            <person name="Hellsten U."/>
            <person name="Kuo D.H."/>
            <person name="Larsson T."/>
            <person name="Lv J."/>
            <person name="Arendt D."/>
            <person name="Savage R."/>
            <person name="Osoegawa K."/>
            <person name="de Jong P."/>
            <person name="Grimwood J."/>
            <person name="Chapman J.A."/>
            <person name="Shapiro H."/>
            <person name="Aerts A."/>
            <person name="Otillar R.P."/>
            <person name="Terry A.Y."/>
            <person name="Boore J.L."/>
            <person name="Grigoriev I.V."/>
            <person name="Lindberg D.R."/>
            <person name="Seaver E.C."/>
            <person name="Weisblat D.A."/>
            <person name="Putnam N.H."/>
            <person name="Rokhsar D.S."/>
        </authorList>
    </citation>
    <scope>NUCLEOTIDE SEQUENCE</scope>
    <source>
        <strain evidence="7 9">I ESC-2004</strain>
    </source>
</reference>
<dbReference type="Pfam" id="PF07690">
    <property type="entry name" value="MFS_1"/>
    <property type="match status" value="1"/>
</dbReference>
<evidence type="ECO:0000256" key="4">
    <source>
        <dbReference type="ARBA" id="ARBA00023136"/>
    </source>
</evidence>
<name>R7VEZ2_CAPTE</name>
<feature type="transmembrane region" description="Helical" evidence="5">
    <location>
        <begin position="484"/>
        <end position="504"/>
    </location>
</feature>
<feature type="transmembrane region" description="Helical" evidence="5">
    <location>
        <begin position="21"/>
        <end position="43"/>
    </location>
</feature>
<evidence type="ECO:0000256" key="3">
    <source>
        <dbReference type="ARBA" id="ARBA00022989"/>
    </source>
</evidence>
<protein>
    <recommendedName>
        <fullName evidence="6">Major facilitator superfamily (MFS) profile domain-containing protein</fullName>
    </recommendedName>
</protein>
<dbReference type="Proteomes" id="UP000014760">
    <property type="component" value="Unassembled WGS sequence"/>
</dbReference>
<dbReference type="HOGENOM" id="CLU_001265_33_4_1"/>
<dbReference type="InterPro" id="IPR036259">
    <property type="entry name" value="MFS_trans_sf"/>
</dbReference>
<feature type="transmembrane region" description="Helical" evidence="5">
    <location>
        <begin position="153"/>
        <end position="172"/>
    </location>
</feature>
<gene>
    <name evidence="7" type="ORF">CAPTEDRAFT_220884</name>
</gene>
<dbReference type="InterPro" id="IPR011701">
    <property type="entry name" value="MFS"/>
</dbReference>
<dbReference type="GO" id="GO:0022857">
    <property type="term" value="F:transmembrane transporter activity"/>
    <property type="evidence" value="ECO:0007669"/>
    <property type="project" value="InterPro"/>
</dbReference>
<dbReference type="EMBL" id="AMQN01004923">
    <property type="status" value="NOT_ANNOTATED_CDS"/>
    <property type="molecule type" value="Genomic_DNA"/>
</dbReference>
<dbReference type="InterPro" id="IPR020846">
    <property type="entry name" value="MFS_dom"/>
</dbReference>
<feature type="transmembrane region" description="Helical" evidence="5">
    <location>
        <begin position="127"/>
        <end position="144"/>
    </location>
</feature>
<feature type="transmembrane region" description="Helical" evidence="5">
    <location>
        <begin position="449"/>
        <end position="472"/>
    </location>
</feature>
<feature type="domain" description="Major facilitator superfamily (MFS) profile" evidence="6">
    <location>
        <begin position="26"/>
        <end position="538"/>
    </location>
</feature>
<dbReference type="EnsemblMetazoa" id="CapteT220884">
    <property type="protein sequence ID" value="CapteP220884"/>
    <property type="gene ID" value="CapteG220884"/>
</dbReference>
<reference evidence="9" key="1">
    <citation type="submission" date="2012-12" db="EMBL/GenBank/DDBJ databases">
        <authorList>
            <person name="Hellsten U."/>
            <person name="Grimwood J."/>
            <person name="Chapman J.A."/>
            <person name="Shapiro H."/>
            <person name="Aerts A."/>
            <person name="Otillar R.P."/>
            <person name="Terry A.Y."/>
            <person name="Boore J.L."/>
            <person name="Simakov O."/>
            <person name="Marletaz F."/>
            <person name="Cho S.-J."/>
            <person name="Edsinger-Gonzales E."/>
            <person name="Havlak P."/>
            <person name="Kuo D.-H."/>
            <person name="Larsson T."/>
            <person name="Lv J."/>
            <person name="Arendt D."/>
            <person name="Savage R."/>
            <person name="Osoegawa K."/>
            <person name="de Jong P."/>
            <person name="Lindberg D.R."/>
            <person name="Seaver E.C."/>
            <person name="Weisblat D.A."/>
            <person name="Putnam N.H."/>
            <person name="Grigoriev I.V."/>
            <person name="Rokhsar D.S."/>
        </authorList>
    </citation>
    <scope>NUCLEOTIDE SEQUENCE</scope>
    <source>
        <strain evidence="9">I ESC-2004</strain>
    </source>
</reference>
<keyword evidence="2 5" id="KW-0812">Transmembrane</keyword>
<proteinExistence type="predicted"/>
<evidence type="ECO:0000259" key="6">
    <source>
        <dbReference type="PROSITE" id="PS50850"/>
    </source>
</evidence>
<sequence length="606" mass="67111">MVSDMDSILRHLVPKSSSVGRYSVLIFILLCSGNVITVLHHLAMTMYGAPSPHRCALPPGVNPNTSIPGGEDGQCSVYKNYSRSQYNETEACPMGWTYNKSSAQETTIVIDFDLVCDKEFLKNLSTTIYFCGVMIGGLIFGALSDRFGRKPSLLTALFAQAVVGVGVAFANSYLLFTLLRFCLGILMQGVQTCSFVMISELFPTERRASAGTIFEVFWGLGVIWLALLSYLLENWRHIQLAIAAPTVLTLLYIWVLPESLRWLITNHKYTQAEEVTRKIARYNRVPLPDDPLGRKSNAFLIISTSPSDENVVKDGGSSEANVTREELEILQGGDRESSSDGQVRKYTMLDMFRTPRLRERSLLFCYIWFVSACGYYGLSLNLTTLSGNKYFNLFLGGLCELPAYISAIFIVRRFGRSRPLSLYLLIGGITCIIAGVIPSHTSSGTDIRWLSRSLAVLGRFSMAGCFSILFLYTSEVFPTVIRNVSVGTCSFWTRMGGVLAPQVLTLGKVTFTQLPFIIFGCLSLVGAFVSLRLPETKDCSLPDTIEEAENMKPKMRQPVSNQIYLQSEGKLAPVMEKVHIPTCESISKDLSTTGISSMKEAYSCDV</sequence>
<feature type="transmembrane region" description="Helical" evidence="5">
    <location>
        <begin position="210"/>
        <end position="232"/>
    </location>
</feature>
<accession>R7VEZ2</accession>
<feature type="transmembrane region" description="Helical" evidence="5">
    <location>
        <begin position="238"/>
        <end position="256"/>
    </location>
</feature>
<dbReference type="AlphaFoldDB" id="R7VEZ2"/>
<dbReference type="PANTHER" id="PTHR24064">
    <property type="entry name" value="SOLUTE CARRIER FAMILY 22 MEMBER"/>
    <property type="match status" value="1"/>
</dbReference>
<dbReference type="PROSITE" id="PS50850">
    <property type="entry name" value="MFS"/>
    <property type="match status" value="1"/>
</dbReference>
<feature type="transmembrane region" description="Helical" evidence="5">
    <location>
        <begin position="510"/>
        <end position="531"/>
    </location>
</feature>
<dbReference type="Gene3D" id="1.20.1250.20">
    <property type="entry name" value="MFS general substrate transporter like domains"/>
    <property type="match status" value="1"/>
</dbReference>
<comment type="subcellular location">
    <subcellularLocation>
        <location evidence="1">Membrane</location>
        <topology evidence="1">Multi-pass membrane protein</topology>
    </subcellularLocation>
</comment>
<feature type="transmembrane region" description="Helical" evidence="5">
    <location>
        <begin position="361"/>
        <end position="378"/>
    </location>
</feature>
<dbReference type="OMA" id="WTIASEW"/>
<keyword evidence="9" id="KW-1185">Reference proteome</keyword>
<evidence type="ECO:0000313" key="9">
    <source>
        <dbReference type="Proteomes" id="UP000014760"/>
    </source>
</evidence>
<reference evidence="8" key="3">
    <citation type="submission" date="2015-06" db="UniProtKB">
        <authorList>
            <consortium name="EnsemblMetazoa"/>
        </authorList>
    </citation>
    <scope>IDENTIFICATION</scope>
</reference>
<feature type="transmembrane region" description="Helical" evidence="5">
    <location>
        <begin position="420"/>
        <end position="437"/>
    </location>
</feature>
<keyword evidence="4 5" id="KW-0472">Membrane</keyword>
<evidence type="ECO:0000313" key="8">
    <source>
        <dbReference type="EnsemblMetazoa" id="CapteP220884"/>
    </source>
</evidence>
<dbReference type="GO" id="GO:0016020">
    <property type="term" value="C:membrane"/>
    <property type="evidence" value="ECO:0007669"/>
    <property type="project" value="UniProtKB-SubCell"/>
</dbReference>
<feature type="transmembrane region" description="Helical" evidence="5">
    <location>
        <begin position="390"/>
        <end position="411"/>
    </location>
</feature>
<evidence type="ECO:0000256" key="5">
    <source>
        <dbReference type="SAM" id="Phobius"/>
    </source>
</evidence>
<evidence type="ECO:0000313" key="7">
    <source>
        <dbReference type="EMBL" id="ELU14225.1"/>
    </source>
</evidence>
<dbReference type="STRING" id="283909.R7VEZ2"/>
<organism evidence="7">
    <name type="scientific">Capitella teleta</name>
    <name type="common">Polychaete worm</name>
    <dbReference type="NCBI Taxonomy" id="283909"/>
    <lineage>
        <taxon>Eukaryota</taxon>
        <taxon>Metazoa</taxon>
        <taxon>Spiralia</taxon>
        <taxon>Lophotrochozoa</taxon>
        <taxon>Annelida</taxon>
        <taxon>Polychaeta</taxon>
        <taxon>Sedentaria</taxon>
        <taxon>Scolecida</taxon>
        <taxon>Capitellidae</taxon>
        <taxon>Capitella</taxon>
    </lineage>
</organism>
<dbReference type="EMBL" id="KB294684">
    <property type="protein sequence ID" value="ELU14225.1"/>
    <property type="molecule type" value="Genomic_DNA"/>
</dbReference>
<keyword evidence="3 5" id="KW-1133">Transmembrane helix</keyword>
<dbReference type="SUPFAM" id="SSF103473">
    <property type="entry name" value="MFS general substrate transporter"/>
    <property type="match status" value="1"/>
</dbReference>
<evidence type="ECO:0000256" key="1">
    <source>
        <dbReference type="ARBA" id="ARBA00004141"/>
    </source>
</evidence>
<dbReference type="OrthoDB" id="2261376at2759"/>
<dbReference type="CDD" id="cd17317">
    <property type="entry name" value="MFS_SLC22"/>
    <property type="match status" value="1"/>
</dbReference>